<feature type="transmembrane region" description="Helical" evidence="6">
    <location>
        <begin position="424"/>
        <end position="444"/>
    </location>
</feature>
<evidence type="ECO:0000313" key="7">
    <source>
        <dbReference type="EMBL" id="MBW8635959.1"/>
    </source>
</evidence>
<feature type="transmembrane region" description="Helical" evidence="6">
    <location>
        <begin position="269"/>
        <end position="289"/>
    </location>
</feature>
<keyword evidence="4 6" id="KW-1133">Transmembrane helix</keyword>
<dbReference type="InterPro" id="IPR039653">
    <property type="entry name" value="Prenyltransferase"/>
</dbReference>
<dbReference type="CDD" id="cd13963">
    <property type="entry name" value="PT_UbiA_2"/>
    <property type="match status" value="1"/>
</dbReference>
<dbReference type="RefSeq" id="WP_220226674.1">
    <property type="nucleotide sequence ID" value="NZ_JAICBX010000001.1"/>
</dbReference>
<feature type="transmembrane region" description="Helical" evidence="6">
    <location>
        <begin position="344"/>
        <end position="362"/>
    </location>
</feature>
<dbReference type="Gene3D" id="1.10.357.140">
    <property type="entry name" value="UbiA prenyltransferase"/>
    <property type="match status" value="1"/>
</dbReference>
<name>A0AAE2ZG77_9HYPH</name>
<protein>
    <submittedName>
        <fullName evidence="7">UbiA family prenyltransferase</fullName>
    </submittedName>
</protein>
<dbReference type="GO" id="GO:0005886">
    <property type="term" value="C:plasma membrane"/>
    <property type="evidence" value="ECO:0007669"/>
    <property type="project" value="TreeGrafter"/>
</dbReference>
<keyword evidence="2" id="KW-1003">Cell membrane</keyword>
<dbReference type="Gene3D" id="3.40.50.1000">
    <property type="entry name" value="HAD superfamily/HAD-like"/>
    <property type="match status" value="1"/>
</dbReference>
<comment type="caution">
    <text evidence="7">The sequence shown here is derived from an EMBL/GenBank/DDBJ whole genome shotgun (WGS) entry which is preliminary data.</text>
</comment>
<dbReference type="InterPro" id="IPR044878">
    <property type="entry name" value="UbiA_sf"/>
</dbReference>
<evidence type="ECO:0000256" key="3">
    <source>
        <dbReference type="ARBA" id="ARBA00022692"/>
    </source>
</evidence>
<feature type="transmembrane region" description="Helical" evidence="6">
    <location>
        <begin position="465"/>
        <end position="481"/>
    </location>
</feature>
<comment type="subcellular location">
    <subcellularLocation>
        <location evidence="1">Membrane</location>
        <topology evidence="1">Multi-pass membrane protein</topology>
    </subcellularLocation>
</comment>
<feature type="transmembrane region" description="Helical" evidence="6">
    <location>
        <begin position="383"/>
        <end position="412"/>
    </location>
</feature>
<dbReference type="GO" id="GO:0016765">
    <property type="term" value="F:transferase activity, transferring alkyl or aryl (other than methyl) groups"/>
    <property type="evidence" value="ECO:0007669"/>
    <property type="project" value="InterPro"/>
</dbReference>
<evidence type="ECO:0000256" key="5">
    <source>
        <dbReference type="ARBA" id="ARBA00023136"/>
    </source>
</evidence>
<accession>A0AAE2ZG77</accession>
<evidence type="ECO:0000256" key="2">
    <source>
        <dbReference type="ARBA" id="ARBA00022475"/>
    </source>
</evidence>
<organism evidence="7 8">
    <name type="scientific">Flavimaribacter sediminis</name>
    <dbReference type="NCBI Taxonomy" id="2865987"/>
    <lineage>
        <taxon>Bacteria</taxon>
        <taxon>Pseudomonadati</taxon>
        <taxon>Pseudomonadota</taxon>
        <taxon>Alphaproteobacteria</taxon>
        <taxon>Hyphomicrobiales</taxon>
        <taxon>Rhizobiaceae</taxon>
        <taxon>Flavimaribacter</taxon>
    </lineage>
</organism>
<dbReference type="InterPro" id="IPR000537">
    <property type="entry name" value="UbiA_prenyltransferase"/>
</dbReference>
<feature type="transmembrane region" description="Helical" evidence="6">
    <location>
        <begin position="295"/>
        <end position="313"/>
    </location>
</feature>
<feature type="transmembrane region" description="Helical" evidence="6">
    <location>
        <begin position="221"/>
        <end position="248"/>
    </location>
</feature>
<evidence type="ECO:0000313" key="8">
    <source>
        <dbReference type="Proteomes" id="UP001196509"/>
    </source>
</evidence>
<sequence>MTVVSEITQDKPLCVDLDGTLVATDTLWESLLRLLLRNPFMIFSVIRWVLNGKATLKCEVSKHVKTDPAQWPFRPEILEWLKAEKSRGRHILLVTGAPGQVANSVADHLGIFDGVFHTSEAINLTSLRKRDLLVEHFGEKGFDYLGDSNDDIPVFEAAHNVYLVRPHGSVGRWLKNNSQAEVLLEYGNAFRTALKAMRVHQWLKNTLLFVPIVLQHEYFELLYALDGIIGFFSFSFAASSVYILNDLVDLRNDRRHSTKRFRPIASGQLEIPNAIMLAGGLLVVSLALSLLLPPVFLLVLAVYLVATTVYSFFLKRKLLVDVFTLAGLFTLRIIAGAAAVGASLSFWLLAFSIFFFLSLALVKRYVELQELDSSEGSKKVGRGYYAVDFEMIGQAGISSAFAAALVLALYIHSEETREIYQSPLFLWPLCPLILYMLLRIWMLARREQMHDDPVVFIIRDWRSQLVTATGALLMALAVAFPT</sequence>
<dbReference type="GO" id="GO:0009247">
    <property type="term" value="P:glycolipid biosynthetic process"/>
    <property type="evidence" value="ECO:0007669"/>
    <property type="project" value="TreeGrafter"/>
</dbReference>
<dbReference type="Pfam" id="PF01040">
    <property type="entry name" value="UbiA"/>
    <property type="match status" value="1"/>
</dbReference>
<reference evidence="7" key="1">
    <citation type="submission" date="2021-08" db="EMBL/GenBank/DDBJ databases">
        <title>Hoeflea bacterium WL0058 sp. nov., isolated from the sediment.</title>
        <authorList>
            <person name="Wang L."/>
            <person name="Zhang D."/>
        </authorList>
    </citation>
    <scope>NUCLEOTIDE SEQUENCE</scope>
    <source>
        <strain evidence="7">WL0058</strain>
    </source>
</reference>
<evidence type="ECO:0000256" key="4">
    <source>
        <dbReference type="ARBA" id="ARBA00022989"/>
    </source>
</evidence>
<dbReference type="PANTHER" id="PTHR11048:SF5">
    <property type="entry name" value="DECAPRENYL-PHOSPHATE PHOSPHORIBOSYLTRANSFERASE"/>
    <property type="match status" value="1"/>
</dbReference>
<dbReference type="PANTHER" id="PTHR11048">
    <property type="entry name" value="PRENYLTRANSFERASES"/>
    <property type="match status" value="1"/>
</dbReference>
<dbReference type="NCBIfam" id="NF006088">
    <property type="entry name" value="PRK08238.1"/>
    <property type="match status" value="1"/>
</dbReference>
<keyword evidence="5 6" id="KW-0472">Membrane</keyword>
<keyword evidence="8" id="KW-1185">Reference proteome</keyword>
<gene>
    <name evidence="7" type="ORF">K1W69_02085</name>
</gene>
<dbReference type="SUPFAM" id="SSF56784">
    <property type="entry name" value="HAD-like"/>
    <property type="match status" value="1"/>
</dbReference>
<proteinExistence type="predicted"/>
<dbReference type="AlphaFoldDB" id="A0AAE2ZG77"/>
<evidence type="ECO:0000256" key="6">
    <source>
        <dbReference type="SAM" id="Phobius"/>
    </source>
</evidence>
<dbReference type="InterPro" id="IPR023214">
    <property type="entry name" value="HAD_sf"/>
</dbReference>
<dbReference type="InterPro" id="IPR036412">
    <property type="entry name" value="HAD-like_sf"/>
</dbReference>
<dbReference type="EMBL" id="JAICBX010000001">
    <property type="protein sequence ID" value="MBW8635959.1"/>
    <property type="molecule type" value="Genomic_DNA"/>
</dbReference>
<evidence type="ECO:0000256" key="1">
    <source>
        <dbReference type="ARBA" id="ARBA00004141"/>
    </source>
</evidence>
<keyword evidence="3 6" id="KW-0812">Transmembrane</keyword>
<dbReference type="Proteomes" id="UP001196509">
    <property type="component" value="Unassembled WGS sequence"/>
</dbReference>